<feature type="domain" description="Rieske-like [2Fe-2S]" evidence="3">
    <location>
        <begin position="6"/>
        <end position="112"/>
    </location>
</feature>
<keyword evidence="1" id="KW-0560">Oxidoreductase</keyword>
<evidence type="ECO:0000256" key="1">
    <source>
        <dbReference type="ARBA" id="ARBA00023002"/>
    </source>
</evidence>
<dbReference type="GO" id="GO:0042128">
    <property type="term" value="P:nitrate assimilation"/>
    <property type="evidence" value="ECO:0007669"/>
    <property type="project" value="UniProtKB-KW"/>
</dbReference>
<keyword evidence="2" id="KW-0534">Nitrate assimilation</keyword>
<dbReference type="PROSITE" id="PS51300">
    <property type="entry name" value="NIRD"/>
    <property type="match status" value="1"/>
</dbReference>
<dbReference type="PANTHER" id="PTHR40562">
    <property type="match status" value="1"/>
</dbReference>
<evidence type="ECO:0000256" key="2">
    <source>
        <dbReference type="ARBA" id="ARBA00023063"/>
    </source>
</evidence>
<dbReference type="STRING" id="1799789.AX660_04425"/>
<keyword evidence="5" id="KW-1185">Reference proteome</keyword>
<dbReference type="Pfam" id="PF13806">
    <property type="entry name" value="Rieske_2"/>
    <property type="match status" value="1"/>
</dbReference>
<dbReference type="NCBIfam" id="TIGR02378">
    <property type="entry name" value="nirD_assim_sml"/>
    <property type="match status" value="1"/>
</dbReference>
<reference evidence="5" key="1">
    <citation type="submission" date="2016-02" db="EMBL/GenBank/DDBJ databases">
        <authorList>
            <person name="Schultz-Johansen M."/>
            <person name="Glaring M.A."/>
            <person name="Bech P.K."/>
            <person name="Stougaard P."/>
        </authorList>
    </citation>
    <scope>NUCLEOTIDE SEQUENCE [LARGE SCALE GENOMIC DNA]</scope>
    <source>
        <strain evidence="5">S66</strain>
    </source>
</reference>
<evidence type="ECO:0000313" key="4">
    <source>
        <dbReference type="EMBL" id="KXI30681.1"/>
    </source>
</evidence>
<comment type="caution">
    <text evidence="4">The sequence shown here is derived from an EMBL/GenBank/DDBJ whole genome shotgun (WGS) entry which is preliminary data.</text>
</comment>
<dbReference type="SUPFAM" id="SSF50022">
    <property type="entry name" value="ISP domain"/>
    <property type="match status" value="1"/>
</dbReference>
<gene>
    <name evidence="4" type="ORF">AX660_04425</name>
</gene>
<protein>
    <submittedName>
        <fullName evidence="4">Nitrite reductase small subunit</fullName>
    </submittedName>
</protein>
<proteinExistence type="predicted"/>
<dbReference type="InterPro" id="IPR017881">
    <property type="entry name" value="NirD"/>
</dbReference>
<dbReference type="PANTHER" id="PTHR40562:SF1">
    <property type="entry name" value="NITRITE REDUCTASE (NADH) SMALL SUBUNIT"/>
    <property type="match status" value="1"/>
</dbReference>
<accession>A0A136A645</accession>
<dbReference type="EMBL" id="LSNE01000002">
    <property type="protein sequence ID" value="KXI30681.1"/>
    <property type="molecule type" value="Genomic_DNA"/>
</dbReference>
<dbReference type="Gene3D" id="2.102.10.10">
    <property type="entry name" value="Rieske [2Fe-2S] iron-sulphur domain"/>
    <property type="match status" value="1"/>
</dbReference>
<organism evidence="4 5">
    <name type="scientific">Paraglaciecola hydrolytica</name>
    <dbReference type="NCBI Taxonomy" id="1799789"/>
    <lineage>
        <taxon>Bacteria</taxon>
        <taxon>Pseudomonadati</taxon>
        <taxon>Pseudomonadota</taxon>
        <taxon>Gammaproteobacteria</taxon>
        <taxon>Alteromonadales</taxon>
        <taxon>Alteromonadaceae</taxon>
        <taxon>Paraglaciecola</taxon>
    </lineage>
</organism>
<evidence type="ECO:0000259" key="3">
    <source>
        <dbReference type="Pfam" id="PF13806"/>
    </source>
</evidence>
<sequence>MTNSTNWITVCQESDLVANSGVCALINEQQIALFKVKNAGQEQLFAISNWDPIGEANVLYRGLLCSVGDTVAVASPLYKQRFCLSSGTCLDSDDVTIKVYPIRLENQAVQLQVSQ</sequence>
<evidence type="ECO:0000313" key="5">
    <source>
        <dbReference type="Proteomes" id="UP000070299"/>
    </source>
</evidence>
<dbReference type="InterPro" id="IPR012748">
    <property type="entry name" value="Rieske-like_NirD"/>
</dbReference>
<dbReference type="AlphaFoldDB" id="A0A136A645"/>
<dbReference type="RefSeq" id="WP_068371458.1">
    <property type="nucleotide sequence ID" value="NZ_LSNE01000002.1"/>
</dbReference>
<dbReference type="Proteomes" id="UP000070299">
    <property type="component" value="Unassembled WGS sequence"/>
</dbReference>
<dbReference type="OrthoDB" id="516687at2"/>
<name>A0A136A645_9ALTE</name>
<dbReference type="GO" id="GO:0008942">
    <property type="term" value="F:nitrite reductase [NAD(P)H] activity"/>
    <property type="evidence" value="ECO:0007669"/>
    <property type="project" value="InterPro"/>
</dbReference>
<dbReference type="InterPro" id="IPR036922">
    <property type="entry name" value="Rieske_2Fe-2S_sf"/>
</dbReference>
<dbReference type="GO" id="GO:0051537">
    <property type="term" value="F:2 iron, 2 sulfur cluster binding"/>
    <property type="evidence" value="ECO:0007669"/>
    <property type="project" value="InterPro"/>
</dbReference>
<dbReference type="CDD" id="cd03529">
    <property type="entry name" value="Rieske_NirD"/>
    <property type="match status" value="1"/>
</dbReference>